<evidence type="ECO:0000256" key="8">
    <source>
        <dbReference type="SAM" id="MobiDB-lite"/>
    </source>
</evidence>
<feature type="domain" description="Peptidase M13 N-terminal" evidence="11">
    <location>
        <begin position="166"/>
        <end position="374"/>
    </location>
</feature>
<evidence type="ECO:0000256" key="6">
    <source>
        <dbReference type="ARBA" id="ARBA00022833"/>
    </source>
</evidence>
<feature type="compositionally biased region" description="Acidic residues" evidence="8">
    <location>
        <begin position="375"/>
        <end position="385"/>
    </location>
</feature>
<name>A0ABR3IVY8_9AGAR</name>
<comment type="caution">
    <text evidence="12">The sequence shown here is derived from an EMBL/GenBank/DDBJ whole genome shotgun (WGS) entry which is preliminary data.</text>
</comment>
<dbReference type="PRINTS" id="PR00786">
    <property type="entry name" value="NEPRILYSIN"/>
</dbReference>
<evidence type="ECO:0000259" key="11">
    <source>
        <dbReference type="Pfam" id="PF05649"/>
    </source>
</evidence>
<reference evidence="13" key="1">
    <citation type="submission" date="2024-06" db="EMBL/GenBank/DDBJ databases">
        <title>Multi-omics analyses provide insights into the biosynthesis of the anticancer antibiotic pleurotin in Hohenbuehelia grisea.</title>
        <authorList>
            <person name="Weaver J.A."/>
            <person name="Alberti F."/>
        </authorList>
    </citation>
    <scope>NUCLEOTIDE SEQUENCE [LARGE SCALE GENOMIC DNA]</scope>
    <source>
        <strain evidence="13">T-177</strain>
    </source>
</reference>
<evidence type="ECO:0000313" key="13">
    <source>
        <dbReference type="Proteomes" id="UP001556367"/>
    </source>
</evidence>
<evidence type="ECO:0000259" key="10">
    <source>
        <dbReference type="Pfam" id="PF01431"/>
    </source>
</evidence>
<keyword evidence="5" id="KW-0378">Hydrolase</keyword>
<feature type="domain" description="Peptidase M13 C-terminal" evidence="10">
    <location>
        <begin position="695"/>
        <end position="905"/>
    </location>
</feature>
<evidence type="ECO:0008006" key="14">
    <source>
        <dbReference type="Google" id="ProtNLM"/>
    </source>
</evidence>
<dbReference type="InterPro" id="IPR024079">
    <property type="entry name" value="MetalloPept_cat_dom_sf"/>
</dbReference>
<dbReference type="InterPro" id="IPR042089">
    <property type="entry name" value="Peptidase_M13_dom_2"/>
</dbReference>
<dbReference type="InterPro" id="IPR000718">
    <property type="entry name" value="Peptidase_M13"/>
</dbReference>
<organism evidence="12 13">
    <name type="scientific">Hohenbuehelia grisea</name>
    <dbReference type="NCBI Taxonomy" id="104357"/>
    <lineage>
        <taxon>Eukaryota</taxon>
        <taxon>Fungi</taxon>
        <taxon>Dikarya</taxon>
        <taxon>Basidiomycota</taxon>
        <taxon>Agaricomycotina</taxon>
        <taxon>Agaricomycetes</taxon>
        <taxon>Agaricomycetidae</taxon>
        <taxon>Agaricales</taxon>
        <taxon>Pleurotineae</taxon>
        <taxon>Pleurotaceae</taxon>
        <taxon>Hohenbuehelia</taxon>
    </lineage>
</organism>
<feature type="domain" description="Peptidase M13 N-terminal" evidence="11">
    <location>
        <begin position="425"/>
        <end position="634"/>
    </location>
</feature>
<accession>A0ABR3IVY8</accession>
<dbReference type="Proteomes" id="UP001556367">
    <property type="component" value="Unassembled WGS sequence"/>
</dbReference>
<keyword evidence="9" id="KW-0812">Transmembrane</keyword>
<evidence type="ECO:0000256" key="4">
    <source>
        <dbReference type="ARBA" id="ARBA00022723"/>
    </source>
</evidence>
<gene>
    <name evidence="12" type="ORF">HGRIS_013522</name>
</gene>
<keyword evidence="4" id="KW-0479">Metal-binding</keyword>
<dbReference type="PROSITE" id="PS51885">
    <property type="entry name" value="NEPRILYSIN"/>
    <property type="match status" value="1"/>
</dbReference>
<evidence type="ECO:0000256" key="1">
    <source>
        <dbReference type="ARBA" id="ARBA00001947"/>
    </source>
</evidence>
<dbReference type="Pfam" id="PF05649">
    <property type="entry name" value="Peptidase_M13_N"/>
    <property type="match status" value="2"/>
</dbReference>
<comment type="cofactor">
    <cofactor evidence="1">
        <name>Zn(2+)</name>
        <dbReference type="ChEBI" id="CHEBI:29105"/>
    </cofactor>
</comment>
<feature type="transmembrane region" description="Helical" evidence="9">
    <location>
        <begin position="53"/>
        <end position="75"/>
    </location>
</feature>
<dbReference type="Pfam" id="PF01431">
    <property type="entry name" value="Peptidase_M13"/>
    <property type="match status" value="1"/>
</dbReference>
<dbReference type="InterPro" id="IPR008753">
    <property type="entry name" value="Peptidase_M13_N"/>
</dbReference>
<dbReference type="PANTHER" id="PTHR11733:SF167">
    <property type="entry name" value="FI17812P1-RELATED"/>
    <property type="match status" value="1"/>
</dbReference>
<keyword evidence="9" id="KW-0472">Membrane</keyword>
<proteinExistence type="inferred from homology"/>
<evidence type="ECO:0000256" key="5">
    <source>
        <dbReference type="ARBA" id="ARBA00022801"/>
    </source>
</evidence>
<feature type="region of interest" description="Disordered" evidence="8">
    <location>
        <begin position="358"/>
        <end position="426"/>
    </location>
</feature>
<protein>
    <recommendedName>
        <fullName evidence="14">Endothelin-converting enzyme 1</fullName>
    </recommendedName>
</protein>
<feature type="compositionally biased region" description="Basic and acidic residues" evidence="8">
    <location>
        <begin position="417"/>
        <end position="426"/>
    </location>
</feature>
<comment type="similarity">
    <text evidence="2">Belongs to the peptidase M13 family.</text>
</comment>
<keyword evidence="6" id="KW-0862">Zinc</keyword>
<keyword evidence="7" id="KW-0482">Metalloprotease</keyword>
<evidence type="ECO:0000256" key="7">
    <source>
        <dbReference type="ARBA" id="ARBA00023049"/>
    </source>
</evidence>
<feature type="region of interest" description="Disordered" evidence="8">
    <location>
        <begin position="1"/>
        <end position="30"/>
    </location>
</feature>
<dbReference type="EMBL" id="JASNQZ010000015">
    <property type="protein sequence ID" value="KAL0947409.1"/>
    <property type="molecule type" value="Genomic_DNA"/>
</dbReference>
<keyword evidence="3" id="KW-0645">Protease</keyword>
<evidence type="ECO:0000256" key="9">
    <source>
        <dbReference type="SAM" id="Phobius"/>
    </source>
</evidence>
<dbReference type="InterPro" id="IPR018497">
    <property type="entry name" value="Peptidase_M13_C"/>
</dbReference>
<sequence>MADSRLPRSSTDQETAPLLRDPEAENGEVNQSPTFADRVSAIAQEPLTPLTQILLILALVLLLLSSVFIGLFAGVQHKLNEERSRHHTPSHPIPTGTTTATTVVSRTETVTTSLSTVSTTTTAITVTSTVVPTSVPKPPEEKACLTPECVMLSASIISSLDVSHDPCENFYDFANGGWLAAHPLPGDKASFGNFEALAQQNKQVIQRLLESDITPAAATSADEELLKKLRGMYASCLNEERLEEIGAEPLYKFARTVRRLFNGESTDISSESGKDGISDDEKLRKGLTAAVAFLHSRDIGALFGFDVEGDVGVDPNYMVLWFNQPDLGLPSKEYYEEKSITKVYRSVLEELISTLAEEEEKATQQPSTLLQLATNEDDVPEEEYESLTVNDDSGEKNFWPPWPWPPWGGEDPDDDDGGKKPENRTQDAHKLAKKVLKFEQRIAKASLDLDILFQDPIATYNPIPLSNLTETIPQIDFPAYFSTFAPRSYPSRVIATYPAYAASLSHILNTTSSDVLEAYLVTRAAFALASNLGTNTKAWQAQRALYEALTGVTKVGERAETCVNIVESTLGFAAGRYFVNETFGGASREKGTKVITDIVQTFKDSLVNVDWMDKKSANAAAEKADAIRVKVGFPISPDTRDARSIARYYANVKIDEDNFFDNILNATVSEEIKKWARLGRMRDPETWEMFPSTVNAYFNPPANEIVFPAGILQPPFFHQSWPAYLSYGAFGQVASHELTHAFDSAGRLYNQEGKLEEWWTNATSAGFQEKQDCIVKQYSAYTIDDGKGGKIHVNGNLTSGENIGDTGLIQAHRAWKAQYASSFAEGNEYLLPGLNYTKDQLFFISFARIWARTLSPAAAVQRIRTDPHSPSRYRVDGTVSNIPEFAKAFNCSAKAKLNPPKEKQCIFWG</sequence>
<keyword evidence="9" id="KW-1133">Transmembrane helix</keyword>
<keyword evidence="13" id="KW-1185">Reference proteome</keyword>
<dbReference type="PANTHER" id="PTHR11733">
    <property type="entry name" value="ZINC METALLOPROTEASE FAMILY M13 NEPRILYSIN-RELATED"/>
    <property type="match status" value="1"/>
</dbReference>
<feature type="compositionally biased region" description="Polar residues" evidence="8">
    <location>
        <begin position="363"/>
        <end position="374"/>
    </location>
</feature>
<dbReference type="Gene3D" id="1.10.1380.10">
    <property type="entry name" value="Neutral endopeptidase , domain2"/>
    <property type="match status" value="1"/>
</dbReference>
<dbReference type="SUPFAM" id="SSF55486">
    <property type="entry name" value="Metalloproteases ('zincins'), catalytic domain"/>
    <property type="match status" value="2"/>
</dbReference>
<evidence type="ECO:0000313" key="12">
    <source>
        <dbReference type="EMBL" id="KAL0947409.1"/>
    </source>
</evidence>
<dbReference type="CDD" id="cd08662">
    <property type="entry name" value="M13"/>
    <property type="match status" value="1"/>
</dbReference>
<dbReference type="Gene3D" id="3.40.390.10">
    <property type="entry name" value="Collagenase (Catalytic Domain)"/>
    <property type="match status" value="1"/>
</dbReference>
<evidence type="ECO:0000256" key="2">
    <source>
        <dbReference type="ARBA" id="ARBA00007357"/>
    </source>
</evidence>
<evidence type="ECO:0000256" key="3">
    <source>
        <dbReference type="ARBA" id="ARBA00022670"/>
    </source>
</evidence>